<evidence type="ECO:0000256" key="3">
    <source>
        <dbReference type="ARBA" id="ARBA00023163"/>
    </source>
</evidence>
<dbReference type="InterPro" id="IPR009057">
    <property type="entry name" value="Homeodomain-like_sf"/>
</dbReference>
<reference evidence="7 8" key="1">
    <citation type="submission" date="2020-08" db="EMBL/GenBank/DDBJ databases">
        <title>Genomic Encyclopedia of Type Strains, Phase III (KMG-III): the genomes of soil and plant-associated and newly described type strains.</title>
        <authorList>
            <person name="Whitman W."/>
        </authorList>
    </citation>
    <scope>NUCLEOTIDE SEQUENCE [LARGE SCALE GENOMIC DNA]</scope>
    <source>
        <strain evidence="7 8">CECT 5862</strain>
    </source>
</reference>
<feature type="transmembrane region" description="Helical" evidence="5">
    <location>
        <begin position="146"/>
        <end position="164"/>
    </location>
</feature>
<evidence type="ECO:0000256" key="5">
    <source>
        <dbReference type="SAM" id="Phobius"/>
    </source>
</evidence>
<dbReference type="PANTHER" id="PTHR47506">
    <property type="entry name" value="TRANSCRIPTIONAL REGULATORY PROTEIN"/>
    <property type="match status" value="1"/>
</dbReference>
<name>A0A7W5AYL4_9BACL</name>
<dbReference type="PRINTS" id="PR00455">
    <property type="entry name" value="HTHTETR"/>
</dbReference>
<dbReference type="RefSeq" id="WP_183601044.1">
    <property type="nucleotide sequence ID" value="NZ_JACHXK010000006.1"/>
</dbReference>
<keyword evidence="5" id="KW-0472">Membrane</keyword>
<protein>
    <submittedName>
        <fullName evidence="7">AcrR family transcriptional regulator</fullName>
    </submittedName>
</protein>
<keyword evidence="3" id="KW-0804">Transcription</keyword>
<evidence type="ECO:0000256" key="1">
    <source>
        <dbReference type="ARBA" id="ARBA00023015"/>
    </source>
</evidence>
<keyword evidence="8" id="KW-1185">Reference proteome</keyword>
<dbReference type="EMBL" id="JACHXK010000006">
    <property type="protein sequence ID" value="MBB3111180.1"/>
    <property type="molecule type" value="Genomic_DNA"/>
</dbReference>
<dbReference type="SUPFAM" id="SSF46689">
    <property type="entry name" value="Homeodomain-like"/>
    <property type="match status" value="1"/>
</dbReference>
<dbReference type="Pfam" id="PF00440">
    <property type="entry name" value="TetR_N"/>
    <property type="match status" value="1"/>
</dbReference>
<keyword evidence="5" id="KW-0812">Transmembrane</keyword>
<evidence type="ECO:0000256" key="4">
    <source>
        <dbReference type="PROSITE-ProRule" id="PRU00335"/>
    </source>
</evidence>
<dbReference type="Proteomes" id="UP000570361">
    <property type="component" value="Unassembled WGS sequence"/>
</dbReference>
<dbReference type="InterPro" id="IPR036271">
    <property type="entry name" value="Tet_transcr_reg_TetR-rel_C_sf"/>
</dbReference>
<dbReference type="Gene3D" id="1.10.357.10">
    <property type="entry name" value="Tetracycline Repressor, domain 2"/>
    <property type="match status" value="1"/>
</dbReference>
<keyword evidence="5" id="KW-1133">Transmembrane helix</keyword>
<keyword evidence="1" id="KW-0805">Transcription regulation</keyword>
<evidence type="ECO:0000259" key="6">
    <source>
        <dbReference type="PROSITE" id="PS50977"/>
    </source>
</evidence>
<dbReference type="AlphaFoldDB" id="A0A7W5AYL4"/>
<dbReference type="SUPFAM" id="SSF48498">
    <property type="entry name" value="Tetracyclin repressor-like, C-terminal domain"/>
    <property type="match status" value="1"/>
</dbReference>
<evidence type="ECO:0000313" key="8">
    <source>
        <dbReference type="Proteomes" id="UP000570361"/>
    </source>
</evidence>
<dbReference type="GO" id="GO:0003677">
    <property type="term" value="F:DNA binding"/>
    <property type="evidence" value="ECO:0007669"/>
    <property type="project" value="UniProtKB-UniRule"/>
</dbReference>
<accession>A0A7W5AYL4</accession>
<proteinExistence type="predicted"/>
<evidence type="ECO:0000313" key="7">
    <source>
        <dbReference type="EMBL" id="MBB3111180.1"/>
    </source>
</evidence>
<evidence type="ECO:0000256" key="2">
    <source>
        <dbReference type="ARBA" id="ARBA00023125"/>
    </source>
</evidence>
<feature type="domain" description="HTH tetR-type" evidence="6">
    <location>
        <begin position="1"/>
        <end position="58"/>
    </location>
</feature>
<organism evidence="7 8">
    <name type="scientific">Paenibacillus phyllosphaerae</name>
    <dbReference type="NCBI Taxonomy" id="274593"/>
    <lineage>
        <taxon>Bacteria</taxon>
        <taxon>Bacillati</taxon>
        <taxon>Bacillota</taxon>
        <taxon>Bacilli</taxon>
        <taxon>Bacillales</taxon>
        <taxon>Paenibacillaceae</taxon>
        <taxon>Paenibacillus</taxon>
    </lineage>
</organism>
<dbReference type="InterPro" id="IPR001647">
    <property type="entry name" value="HTH_TetR"/>
</dbReference>
<comment type="caution">
    <text evidence="7">The sequence shown here is derived from an EMBL/GenBank/DDBJ whole genome shotgun (WGS) entry which is preliminary data.</text>
</comment>
<sequence length="182" mass="20035">MHQIVTASIPVFARKGFEGTKISHIAEAAGLSQGHIYNYYASKRELFVNAVYWAMNMYGDIVDQAVQQPGTAIDKLTWHLDATLSHSMMADSILIISQAQLIDAVPRVHMDNVPHTGLDNLKPIIEILRRGQSEGSIRSGSPADLAVLYFSLILGFVLIGIRGYDNVMEAHYSASLVNLLKP</sequence>
<dbReference type="PROSITE" id="PS50977">
    <property type="entry name" value="HTH_TETR_2"/>
    <property type="match status" value="1"/>
</dbReference>
<dbReference type="PANTHER" id="PTHR47506:SF1">
    <property type="entry name" value="HTH-TYPE TRANSCRIPTIONAL REGULATOR YJDC"/>
    <property type="match status" value="1"/>
</dbReference>
<keyword evidence="2 4" id="KW-0238">DNA-binding</keyword>
<gene>
    <name evidence="7" type="ORF">FHS18_003248</name>
</gene>
<feature type="DNA-binding region" description="H-T-H motif" evidence="4">
    <location>
        <begin position="21"/>
        <end position="40"/>
    </location>
</feature>